<evidence type="ECO:0000256" key="2">
    <source>
        <dbReference type="ARBA" id="ARBA00008072"/>
    </source>
</evidence>
<protein>
    <submittedName>
        <fullName evidence="7">NAD(P)-dependent alcohol dehydrogenase</fullName>
    </submittedName>
</protein>
<comment type="cofactor">
    <cofactor evidence="1">
        <name>Zn(2+)</name>
        <dbReference type="ChEBI" id="CHEBI:29105"/>
    </cofactor>
</comment>
<proteinExistence type="inferred from homology"/>
<feature type="domain" description="Alcohol dehydrogenase-like N-terminal" evidence="6">
    <location>
        <begin position="3"/>
        <end position="69"/>
    </location>
</feature>
<accession>A0A368TEE0</accession>
<keyword evidence="8" id="KW-1185">Reference proteome</keyword>
<feature type="non-terminal residue" evidence="7">
    <location>
        <position position="122"/>
    </location>
</feature>
<dbReference type="Gene3D" id="3.40.50.720">
    <property type="entry name" value="NAD(P)-binding Rossmann-like Domain"/>
    <property type="match status" value="1"/>
</dbReference>
<evidence type="ECO:0000256" key="3">
    <source>
        <dbReference type="ARBA" id="ARBA00022723"/>
    </source>
</evidence>
<dbReference type="InterPro" id="IPR011032">
    <property type="entry name" value="GroES-like_sf"/>
</dbReference>
<gene>
    <name evidence="7" type="ORF">DEF24_01740</name>
</gene>
<evidence type="ECO:0000259" key="6">
    <source>
        <dbReference type="Pfam" id="PF08240"/>
    </source>
</evidence>
<keyword evidence="3" id="KW-0479">Metal-binding</keyword>
<name>A0A368TEE0_9ACTN</name>
<organism evidence="7 8">
    <name type="scientific">Marinitenerispora sediminis</name>
    <dbReference type="NCBI Taxonomy" id="1931232"/>
    <lineage>
        <taxon>Bacteria</taxon>
        <taxon>Bacillati</taxon>
        <taxon>Actinomycetota</taxon>
        <taxon>Actinomycetes</taxon>
        <taxon>Streptosporangiales</taxon>
        <taxon>Nocardiopsidaceae</taxon>
        <taxon>Marinitenerispora</taxon>
    </lineage>
</organism>
<evidence type="ECO:0000256" key="1">
    <source>
        <dbReference type="ARBA" id="ARBA00001947"/>
    </source>
</evidence>
<evidence type="ECO:0000256" key="5">
    <source>
        <dbReference type="ARBA" id="ARBA00023002"/>
    </source>
</evidence>
<sequence length="122" mass="12097">MVAAGPQAATPVGTRVAVEPAVGCGGCAYCRAGDYNVCPDGTCLGSPPTHGAFAEHVVVPDRAVHPLPDSIDTELGALVEPLAVAVWAVRRADVRPGHRVLVTGAGPIGLLVAQVAAAAGAT</sequence>
<keyword evidence="4" id="KW-0862">Zinc</keyword>
<dbReference type="Proteomes" id="UP000253318">
    <property type="component" value="Unassembled WGS sequence"/>
</dbReference>
<dbReference type="GO" id="GO:0046872">
    <property type="term" value="F:metal ion binding"/>
    <property type="evidence" value="ECO:0007669"/>
    <property type="project" value="UniProtKB-KW"/>
</dbReference>
<dbReference type="InterPro" id="IPR013154">
    <property type="entry name" value="ADH-like_N"/>
</dbReference>
<keyword evidence="5" id="KW-0560">Oxidoreductase</keyword>
<dbReference type="AlphaFoldDB" id="A0A368TEE0"/>
<reference evidence="7 8" key="1">
    <citation type="submission" date="2018-04" db="EMBL/GenBank/DDBJ databases">
        <title>Novel actinobacteria from marine sediment.</title>
        <authorList>
            <person name="Ng Z.Y."/>
            <person name="Tan G.Y.A."/>
        </authorList>
    </citation>
    <scope>NUCLEOTIDE SEQUENCE [LARGE SCALE GENOMIC DNA]</scope>
    <source>
        <strain evidence="7 8">TPS81</strain>
    </source>
</reference>
<dbReference type="Pfam" id="PF08240">
    <property type="entry name" value="ADH_N"/>
    <property type="match status" value="1"/>
</dbReference>
<evidence type="ECO:0000256" key="4">
    <source>
        <dbReference type="ARBA" id="ARBA00022833"/>
    </source>
</evidence>
<evidence type="ECO:0000313" key="8">
    <source>
        <dbReference type="Proteomes" id="UP000253318"/>
    </source>
</evidence>
<dbReference type="Gene3D" id="3.90.180.10">
    <property type="entry name" value="Medium-chain alcohol dehydrogenases, catalytic domain"/>
    <property type="match status" value="1"/>
</dbReference>
<dbReference type="PANTHER" id="PTHR43161:SF9">
    <property type="entry name" value="SORBITOL DEHYDROGENASE"/>
    <property type="match status" value="1"/>
</dbReference>
<dbReference type="GO" id="GO:0016491">
    <property type="term" value="F:oxidoreductase activity"/>
    <property type="evidence" value="ECO:0007669"/>
    <property type="project" value="UniProtKB-KW"/>
</dbReference>
<dbReference type="EMBL" id="QEIN01000007">
    <property type="protein sequence ID" value="RCV62387.1"/>
    <property type="molecule type" value="Genomic_DNA"/>
</dbReference>
<comment type="similarity">
    <text evidence="2">Belongs to the zinc-containing alcohol dehydrogenase family.</text>
</comment>
<comment type="caution">
    <text evidence="7">The sequence shown here is derived from an EMBL/GenBank/DDBJ whole genome shotgun (WGS) entry which is preliminary data.</text>
</comment>
<dbReference type="SUPFAM" id="SSF50129">
    <property type="entry name" value="GroES-like"/>
    <property type="match status" value="1"/>
</dbReference>
<dbReference type="PANTHER" id="PTHR43161">
    <property type="entry name" value="SORBITOL DEHYDROGENASE"/>
    <property type="match status" value="1"/>
</dbReference>
<evidence type="ECO:0000313" key="7">
    <source>
        <dbReference type="EMBL" id="RCV62387.1"/>
    </source>
</evidence>